<dbReference type="PIRSF" id="PIRSF015689">
    <property type="entry name" value="Actaldh_dh_actl"/>
    <property type="match status" value="1"/>
</dbReference>
<evidence type="ECO:0000259" key="5">
    <source>
        <dbReference type="SMART" id="SM00859"/>
    </source>
</evidence>
<dbReference type="EMBL" id="CP075567">
    <property type="protein sequence ID" value="UFQ02691.1"/>
    <property type="molecule type" value="Genomic_DNA"/>
</dbReference>
<protein>
    <recommendedName>
        <fullName evidence="4">Acetaldehyde dehydrogenase</fullName>
        <ecNumber evidence="4">1.2.1.10</ecNumber>
    </recommendedName>
    <alternativeName>
        <fullName evidence="4">Acetaldehyde dehydrogenase [acetylating]</fullName>
    </alternativeName>
</protein>
<evidence type="ECO:0000256" key="1">
    <source>
        <dbReference type="ARBA" id="ARBA00009244"/>
    </source>
</evidence>
<accession>A0ABY3Q991</accession>
<dbReference type="NCBIfam" id="TIGR03215">
    <property type="entry name" value="ac_ald_DH_ac"/>
    <property type="match status" value="1"/>
</dbReference>
<dbReference type="NCBIfam" id="NF006157">
    <property type="entry name" value="PRK08300.1"/>
    <property type="match status" value="1"/>
</dbReference>
<keyword evidence="4 6" id="KW-0560">Oxidoreductase</keyword>
<dbReference type="GO" id="GO:0008774">
    <property type="term" value="F:acetaldehyde dehydrogenase (acetylating) activity"/>
    <property type="evidence" value="ECO:0007669"/>
    <property type="project" value="UniProtKB-EC"/>
</dbReference>
<dbReference type="Pfam" id="PF01118">
    <property type="entry name" value="Semialdhyde_dh"/>
    <property type="match status" value="1"/>
</dbReference>
<keyword evidence="7" id="KW-1185">Reference proteome</keyword>
<dbReference type="InterPro" id="IPR036291">
    <property type="entry name" value="NAD(P)-bd_dom_sf"/>
</dbReference>
<dbReference type="Pfam" id="PF09290">
    <property type="entry name" value="AcetDehyd-dimer"/>
    <property type="match status" value="1"/>
</dbReference>
<dbReference type="Gene3D" id="3.30.360.10">
    <property type="entry name" value="Dihydrodipicolinate Reductase, domain 2"/>
    <property type="match status" value="1"/>
</dbReference>
<keyword evidence="3 4" id="KW-0520">NAD</keyword>
<dbReference type="HAMAP" id="MF_01657">
    <property type="entry name" value="Ac_ald_DH_ac"/>
    <property type="match status" value="1"/>
</dbReference>
<dbReference type="SMART" id="SM00859">
    <property type="entry name" value="Semialdhyde_dh"/>
    <property type="match status" value="1"/>
</dbReference>
<evidence type="ECO:0000256" key="4">
    <source>
        <dbReference type="HAMAP-Rule" id="MF_01657"/>
    </source>
</evidence>
<evidence type="ECO:0000313" key="7">
    <source>
        <dbReference type="Proteomes" id="UP001162907"/>
    </source>
</evidence>
<sequence>MSQTKLKVAIIGSGNIGTDLMIKILRNARHLEMAVMVGIDPASDGLARAERMGVATTHEGVEGLTRLNAFKDIDFVFDATSAGAHLENEKLLRAIKPGIRLIDLTPAAIGPYCIPVVNLEQNLDRLNVNMVTCGGQATIPVVAAVSRVARVHYAEIVASIASKSAGPGTRANIDEFTETTSRAIETVGGASKGKAIIIMNPAEPPLMMRDTVFVLSETADQAQIETSVEEMVAAVQAYVPGYRLKQKVQFDVIAESAPLNIPGLGRFSGLKTSVFLEVEGAAHYLPAYAGNLDIMTSAALATAERMAQSMLNV</sequence>
<dbReference type="EC" id="1.2.1.10" evidence="4"/>
<dbReference type="InterPro" id="IPR015426">
    <property type="entry name" value="Acetylaldehyde_DH_C"/>
</dbReference>
<evidence type="ECO:0000256" key="2">
    <source>
        <dbReference type="ARBA" id="ARBA00022797"/>
    </source>
</evidence>
<dbReference type="Gene3D" id="3.40.50.720">
    <property type="entry name" value="NAD(P)-binding Rossmann-like Domain"/>
    <property type="match status" value="1"/>
</dbReference>
<dbReference type="SUPFAM" id="SSF55347">
    <property type="entry name" value="Glyceraldehyde-3-phosphate dehydrogenase-like, C-terminal domain"/>
    <property type="match status" value="1"/>
</dbReference>
<reference evidence="6 7" key="1">
    <citation type="journal article" date="2022" name="Int. J. Syst. Evol. Microbiol.">
        <title>Pseudomonas fitomaticsae sp. nov., isolated at Marimurtra Botanical Garden in Blanes, Catalonia, Spain.</title>
        <authorList>
            <person name="Atanasov K.E."/>
            <person name="Galbis D.M."/>
            <person name="Cornado D."/>
            <person name="Serpico A."/>
            <person name="Sanchez G."/>
            <person name="Bosch M."/>
            <person name="Ferrer A."/>
            <person name="Altabella T."/>
        </authorList>
    </citation>
    <scope>NUCLEOTIDE SEQUENCE [LARGE SCALE GENOMIC DNA]</scope>
    <source>
        <strain evidence="6 7">FIT81</strain>
    </source>
</reference>
<organism evidence="6 7">
    <name type="scientific">Pseudomonas fitomaticsae</name>
    <dbReference type="NCBI Taxonomy" id="2837969"/>
    <lineage>
        <taxon>Bacteria</taxon>
        <taxon>Pseudomonadati</taxon>
        <taxon>Pseudomonadota</taxon>
        <taxon>Gammaproteobacteria</taxon>
        <taxon>Pseudomonadales</taxon>
        <taxon>Pseudomonadaceae</taxon>
        <taxon>Pseudomonas</taxon>
    </lineage>
</organism>
<dbReference type="SUPFAM" id="SSF51735">
    <property type="entry name" value="NAD(P)-binding Rossmann-fold domains"/>
    <property type="match status" value="1"/>
</dbReference>
<feature type="binding site" evidence="4">
    <location>
        <position position="291"/>
    </location>
    <ligand>
        <name>NAD(+)</name>
        <dbReference type="ChEBI" id="CHEBI:57540"/>
    </ligand>
</feature>
<feature type="binding site" evidence="4">
    <location>
        <begin position="13"/>
        <end position="16"/>
    </location>
    <ligand>
        <name>NAD(+)</name>
        <dbReference type="ChEBI" id="CHEBI:57540"/>
    </ligand>
</feature>
<comment type="catalytic activity">
    <reaction evidence="4">
        <text>acetaldehyde + NAD(+) + CoA = acetyl-CoA + NADH + H(+)</text>
        <dbReference type="Rhea" id="RHEA:23288"/>
        <dbReference type="ChEBI" id="CHEBI:15343"/>
        <dbReference type="ChEBI" id="CHEBI:15378"/>
        <dbReference type="ChEBI" id="CHEBI:57287"/>
        <dbReference type="ChEBI" id="CHEBI:57288"/>
        <dbReference type="ChEBI" id="CHEBI:57540"/>
        <dbReference type="ChEBI" id="CHEBI:57945"/>
        <dbReference type="EC" id="1.2.1.10"/>
    </reaction>
</comment>
<comment type="similarity">
    <text evidence="1 4">Belongs to the acetaldehyde dehydrogenase family.</text>
</comment>
<keyword evidence="2 4" id="KW-0058">Aromatic hydrocarbons catabolism</keyword>
<feature type="binding site" evidence="4">
    <location>
        <begin position="164"/>
        <end position="172"/>
    </location>
    <ligand>
        <name>NAD(+)</name>
        <dbReference type="ChEBI" id="CHEBI:57540"/>
    </ligand>
</feature>
<gene>
    <name evidence="6" type="ORF">KJY40_13675</name>
</gene>
<feature type="domain" description="Semialdehyde dehydrogenase NAD-binding" evidence="5">
    <location>
        <begin position="7"/>
        <end position="125"/>
    </location>
</feature>
<proteinExistence type="inferred from homology"/>
<name>A0ABY3Q991_9PSED</name>
<dbReference type="Proteomes" id="UP001162907">
    <property type="component" value="Chromosome"/>
</dbReference>
<dbReference type="CDD" id="cd23933">
    <property type="entry name" value="ALDH_C"/>
    <property type="match status" value="1"/>
</dbReference>
<dbReference type="InterPro" id="IPR003361">
    <property type="entry name" value="Acetaldehyde_dehydrogenase"/>
</dbReference>
<dbReference type="RefSeq" id="WP_230737455.1">
    <property type="nucleotide sequence ID" value="NZ_CP075567.1"/>
</dbReference>
<evidence type="ECO:0000256" key="3">
    <source>
        <dbReference type="ARBA" id="ARBA00023027"/>
    </source>
</evidence>
<dbReference type="InterPro" id="IPR000534">
    <property type="entry name" value="Semialdehyde_DH_NAD-bd"/>
</dbReference>
<evidence type="ECO:0000313" key="6">
    <source>
        <dbReference type="EMBL" id="UFQ02691.1"/>
    </source>
</evidence>
<feature type="active site" description="Acyl-thioester intermediate" evidence="4">
    <location>
        <position position="133"/>
    </location>
</feature>